<dbReference type="GO" id="GO:0042558">
    <property type="term" value="P:pteridine-containing compound metabolic process"/>
    <property type="evidence" value="ECO:0007669"/>
    <property type="project" value="InterPro"/>
</dbReference>
<accession>E3GXY7</accession>
<dbReference type="STRING" id="523846.Mfer_0367"/>
<reference evidence="2 3" key="1">
    <citation type="journal article" date="2010" name="Stand. Genomic Sci.">
        <title>Complete genome sequence of Methanothermus fervidus type strain (V24S).</title>
        <authorList>
            <person name="Anderson I."/>
            <person name="Djao O.D."/>
            <person name="Misra M."/>
            <person name="Chertkov O."/>
            <person name="Nolan M."/>
            <person name="Lucas S."/>
            <person name="Lapidus A."/>
            <person name="Del Rio T.G."/>
            <person name="Tice H."/>
            <person name="Cheng J.F."/>
            <person name="Tapia R."/>
            <person name="Han C."/>
            <person name="Goodwin L."/>
            <person name="Pitluck S."/>
            <person name="Liolios K."/>
            <person name="Ivanova N."/>
            <person name="Mavromatis K."/>
            <person name="Mikhailova N."/>
            <person name="Pati A."/>
            <person name="Brambilla E."/>
            <person name="Chen A."/>
            <person name="Palaniappan K."/>
            <person name="Land M."/>
            <person name="Hauser L."/>
            <person name="Chang Y.J."/>
            <person name="Jeffries C.D."/>
            <person name="Sikorski J."/>
            <person name="Spring S."/>
            <person name="Rohde M."/>
            <person name="Eichinger K."/>
            <person name="Huber H."/>
            <person name="Wirth R."/>
            <person name="Goker M."/>
            <person name="Detter J.C."/>
            <person name="Woyke T."/>
            <person name="Bristow J."/>
            <person name="Eisen J.A."/>
            <person name="Markowitz V."/>
            <person name="Hugenholtz P."/>
            <person name="Klenk H.P."/>
            <person name="Kyrpides N.C."/>
        </authorList>
    </citation>
    <scope>NUCLEOTIDE SEQUENCE [LARGE SCALE GENOMIC DNA]</scope>
    <source>
        <strain evidence="3">ATCC 43054 / DSM 2088 / JCM 10308 / V24 S</strain>
    </source>
</reference>
<dbReference type="InterPro" id="IPR045406">
    <property type="entry name" value="DUF6513"/>
</dbReference>
<dbReference type="Pfam" id="PF20123">
    <property type="entry name" value="DUF6513"/>
    <property type="match status" value="1"/>
</dbReference>
<dbReference type="HOGENOM" id="CLU_041129_0_0_2"/>
<dbReference type="AlphaFoldDB" id="E3GXY7"/>
<dbReference type="Pfam" id="PF00809">
    <property type="entry name" value="Pterin_bind"/>
    <property type="match status" value="1"/>
</dbReference>
<dbReference type="NCBIfam" id="TIGR00284">
    <property type="entry name" value="dihydropteroate synthase-like protein"/>
    <property type="match status" value="1"/>
</dbReference>
<proteinExistence type="predicted"/>
<dbReference type="KEGG" id="mfv:Mfer_0367"/>
<organism evidence="2 3">
    <name type="scientific">Methanothermus fervidus (strain ATCC 43054 / DSM 2088 / JCM 10308 / V24 S)</name>
    <dbReference type="NCBI Taxonomy" id="523846"/>
    <lineage>
        <taxon>Archaea</taxon>
        <taxon>Methanobacteriati</taxon>
        <taxon>Methanobacteriota</taxon>
        <taxon>Methanomada group</taxon>
        <taxon>Methanobacteria</taxon>
        <taxon>Methanobacteriales</taxon>
        <taxon>Methanothermaceae</taxon>
        <taxon>Methanothermus</taxon>
    </lineage>
</organism>
<dbReference type="SUPFAM" id="SSF51717">
    <property type="entry name" value="Dihydropteroate synthetase-like"/>
    <property type="match status" value="1"/>
</dbReference>
<dbReference type="InterPro" id="IPR025595">
    <property type="entry name" value="PterinBD-DUF4346"/>
</dbReference>
<dbReference type="InterPro" id="IPR000489">
    <property type="entry name" value="Pterin-binding_dom"/>
</dbReference>
<evidence type="ECO:0000313" key="3">
    <source>
        <dbReference type="Proteomes" id="UP000002315"/>
    </source>
</evidence>
<evidence type="ECO:0000313" key="2">
    <source>
        <dbReference type="EMBL" id="ADP77169.1"/>
    </source>
</evidence>
<dbReference type="InterPro" id="IPR011005">
    <property type="entry name" value="Dihydropteroate_synth-like_sf"/>
</dbReference>
<dbReference type="PROSITE" id="PS50972">
    <property type="entry name" value="PTERIN_BINDING"/>
    <property type="match status" value="1"/>
</dbReference>
<dbReference type="Pfam" id="PF14251">
    <property type="entry name" value="PterinBD-DUF4346"/>
    <property type="match status" value="1"/>
</dbReference>
<dbReference type="Gene3D" id="3.20.20.20">
    <property type="entry name" value="Dihydropteroate synthase-like"/>
    <property type="match status" value="1"/>
</dbReference>
<protein>
    <submittedName>
        <fullName evidence="2">Dihydropteroate synthase-related protein</fullName>
    </submittedName>
</protein>
<feature type="domain" description="Pterin-binding" evidence="1">
    <location>
        <begin position="140"/>
        <end position="384"/>
    </location>
</feature>
<name>E3GXY7_METFV</name>
<gene>
    <name evidence="2" type="ordered locus">Mfer_0367</name>
</gene>
<dbReference type="EMBL" id="CP002278">
    <property type="protein sequence ID" value="ADP77169.1"/>
    <property type="molecule type" value="Genomic_DNA"/>
</dbReference>
<dbReference type="Proteomes" id="UP000002315">
    <property type="component" value="Chromosome"/>
</dbReference>
<dbReference type="OrthoDB" id="70327at2157"/>
<evidence type="ECO:0000259" key="1">
    <source>
        <dbReference type="PROSITE" id="PS50972"/>
    </source>
</evidence>
<dbReference type="InterPro" id="IPR005236">
    <property type="entry name" value="Dihydropt_synth"/>
</dbReference>
<sequence length="521" mass="58217">MKILIVTGKLASDVVKSNVKNSKHEVDVYTVNTPIAAFLTPERIAKEIEGLNYDMVIIPGLVKGNAKKITEKTNIPAYKGPTDAADLGILLDIINKVKLSPKKPANKLIEEEQKKRALNFIKKFEKNEKIRKELLKKDENILVGNLPVGRDFPMRVLAEIANAPSLTKNELKRKVDYFIKNGADMIDIGMIAGKDYSDKIPTLIEIVRKRARKVPISIDTLNVNEIETAIKCGIDLVLSLDHGNYKDVLPLLEDNNIPAVILPTNYTEGWVPEKPEERVKSLENLKKKCKDIDIIADPILDPINSKSIVDSILACKLYADRNPDPLFFGVGNVTELLDADSVGVNALLAGIGMELGASILFTPEESEKTRGSVYELALSSIIMFLAKKRKSIPKDLGVNLLIFKDKRRYEMIDENVDVPVIKAKGMKKFIPDKAGSFKISVKDDHIEVIHYKSGKPTVKFVGKNSKKIYEEIIKRGLVSRLEHAAYLGSELQKAEIALITGKSYVQDKDLFKKPLDLREKR</sequence>
<keyword evidence="3" id="KW-1185">Reference proteome</keyword>